<gene>
    <name evidence="4" type="primary">BMT2</name>
    <name evidence="6" type="ORF">METBISCDRAFT_29495</name>
</gene>
<evidence type="ECO:0000256" key="5">
    <source>
        <dbReference type="SAM" id="MobiDB-lite"/>
    </source>
</evidence>
<dbReference type="AlphaFoldDB" id="A0A4P9ZHH5"/>
<comment type="subcellular location">
    <subcellularLocation>
        <location evidence="4">Nucleus</location>
        <location evidence="4">Nucleolus</location>
    </subcellularLocation>
</comment>
<dbReference type="HAMAP" id="MF_03044">
    <property type="entry name" value="BMT2"/>
    <property type="match status" value="1"/>
</dbReference>
<name>A0A4P9ZHH5_9ASCO</name>
<proteinExistence type="inferred from homology"/>
<sequence length="311" mass="35639">MLRRPKTITSNTKAPQTLKPQSAQQLIRRFHVLQKNRKTIERLLVQKCSSLDVGSLLHDKTYKETYRAYKYPKTPVVHHFDSSLLHEQLVRLLAEIDAETEQRGGLHVYQMASTVGQKLERGGDSLKWLVKVFRRLKRRAERTLEIGSLSPDNAILTSGLFGAVTRIDLNSQHPQILQQDFMFRQFPASRAEKFDMISCSLVVNFVPTAKGRGDMLRRTTQFLAEPPGTLRSSLFLVLPLLCVSNSRYFSQALLREIMGKLGFEEVEYHEAKKVAYWLFDWNGAPGKKPVFSGKLELNPGKARNNFYIDMN</sequence>
<dbReference type="GO" id="GO:0016433">
    <property type="term" value="F:rRNA (adenine) methyltransferase activity"/>
    <property type="evidence" value="ECO:0007669"/>
    <property type="project" value="UniProtKB-UniRule"/>
</dbReference>
<protein>
    <recommendedName>
        <fullName evidence="4">25S rRNA adenine-N(1) methyltransferase</fullName>
        <ecNumber evidence="4">2.1.1.-</ecNumber>
    </recommendedName>
</protein>
<keyword evidence="2 4" id="KW-0808">Transferase</keyword>
<keyword evidence="4" id="KW-0539">Nucleus</keyword>
<dbReference type="SUPFAM" id="SSF53335">
    <property type="entry name" value="S-adenosyl-L-methionine-dependent methyltransferases"/>
    <property type="match status" value="1"/>
</dbReference>
<keyword evidence="1 4" id="KW-0489">Methyltransferase</keyword>
<keyword evidence="3 4" id="KW-0949">S-adenosyl-L-methionine</keyword>
<evidence type="ECO:0000256" key="1">
    <source>
        <dbReference type="ARBA" id="ARBA00022603"/>
    </source>
</evidence>
<dbReference type="PANTHER" id="PTHR21008">
    <property type="entry name" value="S-ADENOSYLMETHIONINE SENSOR UPSTREAM OF MTORC1-RELATED"/>
    <property type="match status" value="1"/>
</dbReference>
<evidence type="ECO:0000256" key="4">
    <source>
        <dbReference type="HAMAP-Rule" id="MF_03044"/>
    </source>
</evidence>
<evidence type="ECO:0000313" key="6">
    <source>
        <dbReference type="EMBL" id="RKP32604.1"/>
    </source>
</evidence>
<feature type="region of interest" description="Disordered" evidence="5">
    <location>
        <begin position="1"/>
        <end position="20"/>
    </location>
</feature>
<evidence type="ECO:0000256" key="3">
    <source>
        <dbReference type="ARBA" id="ARBA00022691"/>
    </source>
</evidence>
<evidence type="ECO:0000256" key="2">
    <source>
        <dbReference type="ARBA" id="ARBA00022679"/>
    </source>
</evidence>
<dbReference type="GO" id="GO:0005730">
    <property type="term" value="C:nucleolus"/>
    <property type="evidence" value="ECO:0007669"/>
    <property type="project" value="UniProtKB-SubCell"/>
</dbReference>
<keyword evidence="7" id="KW-1185">Reference proteome</keyword>
<evidence type="ECO:0000313" key="7">
    <source>
        <dbReference type="Proteomes" id="UP000268321"/>
    </source>
</evidence>
<dbReference type="PANTHER" id="PTHR21008:SF1">
    <property type="entry name" value="25S RRNA (ADENINE(2142)-N(1))-METHYLTRANSFERASE"/>
    <property type="match status" value="1"/>
</dbReference>
<feature type="compositionally biased region" description="Polar residues" evidence="5">
    <location>
        <begin position="7"/>
        <end position="20"/>
    </location>
</feature>
<dbReference type="EMBL" id="ML004430">
    <property type="protein sequence ID" value="RKP32604.1"/>
    <property type="molecule type" value="Genomic_DNA"/>
</dbReference>
<comment type="similarity">
    <text evidence="4">Belongs to the BMT2 family.</text>
</comment>
<feature type="binding site" evidence="4">
    <location>
        <position position="147"/>
    </location>
    <ligand>
        <name>S-adenosyl-L-methionine</name>
        <dbReference type="ChEBI" id="CHEBI:59789"/>
    </ligand>
</feature>
<accession>A0A4P9ZHH5</accession>
<dbReference type="OrthoDB" id="5954793at2759"/>
<feature type="binding site" evidence="4">
    <location>
        <position position="168"/>
    </location>
    <ligand>
        <name>S-adenosyl-L-methionine</name>
        <dbReference type="ChEBI" id="CHEBI:59789"/>
    </ligand>
</feature>
<dbReference type="Pfam" id="PF11968">
    <property type="entry name" value="Bmt2"/>
    <property type="match status" value="1"/>
</dbReference>
<organism evidence="6 7">
    <name type="scientific">Metschnikowia bicuspidata</name>
    <dbReference type="NCBI Taxonomy" id="27322"/>
    <lineage>
        <taxon>Eukaryota</taxon>
        <taxon>Fungi</taxon>
        <taxon>Dikarya</taxon>
        <taxon>Ascomycota</taxon>
        <taxon>Saccharomycotina</taxon>
        <taxon>Pichiomycetes</taxon>
        <taxon>Metschnikowiaceae</taxon>
        <taxon>Metschnikowia</taxon>
    </lineage>
</organism>
<dbReference type="EC" id="2.1.1.-" evidence="4"/>
<dbReference type="Proteomes" id="UP000268321">
    <property type="component" value="Unassembled WGS sequence"/>
</dbReference>
<reference evidence="7" key="1">
    <citation type="journal article" date="2018" name="Nat. Microbiol.">
        <title>Leveraging single-cell genomics to expand the fungal tree of life.</title>
        <authorList>
            <person name="Ahrendt S.R."/>
            <person name="Quandt C.A."/>
            <person name="Ciobanu D."/>
            <person name="Clum A."/>
            <person name="Salamov A."/>
            <person name="Andreopoulos B."/>
            <person name="Cheng J.F."/>
            <person name="Woyke T."/>
            <person name="Pelin A."/>
            <person name="Henrissat B."/>
            <person name="Reynolds N.K."/>
            <person name="Benny G.L."/>
            <person name="Smith M.E."/>
            <person name="James T.Y."/>
            <person name="Grigoriev I.V."/>
        </authorList>
    </citation>
    <scope>NUCLEOTIDE SEQUENCE [LARGE SCALE GENOMIC DNA]</scope>
    <source>
        <strain evidence="7">Baker2002</strain>
    </source>
</reference>
<dbReference type="InterPro" id="IPR029063">
    <property type="entry name" value="SAM-dependent_MTases_sf"/>
</dbReference>
<comment type="function">
    <text evidence="4">S-adenosyl-L-methionine-dependent methyltransferase that specifically methylates the N(1) position of an adenine present in helix 65 in 25S rRNA.</text>
</comment>
<dbReference type="InterPro" id="IPR021867">
    <property type="entry name" value="Bmt2/SAMTOR"/>
</dbReference>